<evidence type="ECO:0000313" key="11">
    <source>
        <dbReference type="Proteomes" id="UP001140949"/>
    </source>
</evidence>
<feature type="compositionally biased region" description="Polar residues" evidence="7">
    <location>
        <begin position="30"/>
        <end position="42"/>
    </location>
</feature>
<reference evidence="10" key="2">
    <citation type="submission" date="2023-04" db="EMBL/GenBank/DDBJ databases">
        <authorList>
            <person name="Bruccoleri R.E."/>
            <person name="Oakeley E.J."/>
            <person name="Faust A.-M."/>
            <person name="Dessus-Babus S."/>
            <person name="Altorfer M."/>
            <person name="Burckhardt D."/>
            <person name="Oertli M."/>
            <person name="Naumann U."/>
            <person name="Petersen F."/>
            <person name="Wong J."/>
        </authorList>
    </citation>
    <scope>NUCLEOTIDE SEQUENCE</scope>
    <source>
        <strain evidence="10">GSM-AAB239-AS_SAM_17_03QT</strain>
        <tissue evidence="10">Leaf</tissue>
    </source>
</reference>
<dbReference type="GO" id="GO:0009690">
    <property type="term" value="P:cytokinin metabolic process"/>
    <property type="evidence" value="ECO:0007669"/>
    <property type="project" value="InterPro"/>
</dbReference>
<dbReference type="Pfam" id="PF01565">
    <property type="entry name" value="FAD_binding_4"/>
    <property type="match status" value="1"/>
</dbReference>
<feature type="transmembrane region" description="Helical" evidence="8">
    <location>
        <begin position="348"/>
        <end position="369"/>
    </location>
</feature>
<comment type="caution">
    <text evidence="10">The sequence shown here is derived from an EMBL/GenBank/DDBJ whole genome shotgun (WGS) entry which is preliminary data.</text>
</comment>
<evidence type="ECO:0000256" key="5">
    <source>
        <dbReference type="ARBA" id="ARBA00022827"/>
    </source>
</evidence>
<evidence type="ECO:0000256" key="7">
    <source>
        <dbReference type="SAM" id="MobiDB-lite"/>
    </source>
</evidence>
<organism evidence="10 11">
    <name type="scientific">Iris pallida</name>
    <name type="common">Sweet iris</name>
    <dbReference type="NCBI Taxonomy" id="29817"/>
    <lineage>
        <taxon>Eukaryota</taxon>
        <taxon>Viridiplantae</taxon>
        <taxon>Streptophyta</taxon>
        <taxon>Embryophyta</taxon>
        <taxon>Tracheophyta</taxon>
        <taxon>Spermatophyta</taxon>
        <taxon>Magnoliopsida</taxon>
        <taxon>Liliopsida</taxon>
        <taxon>Asparagales</taxon>
        <taxon>Iridaceae</taxon>
        <taxon>Iridoideae</taxon>
        <taxon>Irideae</taxon>
        <taxon>Iris</taxon>
    </lineage>
</organism>
<dbReference type="Pfam" id="PF09265">
    <property type="entry name" value="Cytokin-bind"/>
    <property type="match status" value="2"/>
</dbReference>
<proteinExistence type="inferred from homology"/>
<evidence type="ECO:0000256" key="8">
    <source>
        <dbReference type="SAM" id="Phobius"/>
    </source>
</evidence>
<feature type="region of interest" description="Disordered" evidence="7">
    <location>
        <begin position="1"/>
        <end position="42"/>
    </location>
</feature>
<name>A0AAX6I3S1_IRIPA</name>
<dbReference type="InterPro" id="IPR050432">
    <property type="entry name" value="FAD-linked_Oxidoreductases_BP"/>
</dbReference>
<keyword evidence="8" id="KW-0472">Membrane</keyword>
<protein>
    <recommendedName>
        <fullName evidence="3">cytokinin dehydrogenase</fullName>
        <ecNumber evidence="3">1.5.99.12</ecNumber>
    </recommendedName>
</protein>
<dbReference type="EMBL" id="JANAVB010005397">
    <property type="protein sequence ID" value="KAJ6847487.1"/>
    <property type="molecule type" value="Genomic_DNA"/>
</dbReference>
<dbReference type="Gene3D" id="3.30.465.10">
    <property type="match status" value="1"/>
</dbReference>
<dbReference type="PANTHER" id="PTHR13878">
    <property type="entry name" value="GULONOLACTONE OXIDASE"/>
    <property type="match status" value="1"/>
</dbReference>
<dbReference type="InterPro" id="IPR016170">
    <property type="entry name" value="Cytok_DH_C_sf"/>
</dbReference>
<evidence type="ECO:0000256" key="6">
    <source>
        <dbReference type="ARBA" id="ARBA00023002"/>
    </source>
</evidence>
<feature type="domain" description="FAD-binding PCMH-type" evidence="9">
    <location>
        <begin position="53"/>
        <end position="233"/>
    </location>
</feature>
<evidence type="ECO:0000259" key="9">
    <source>
        <dbReference type="PROSITE" id="PS51387"/>
    </source>
</evidence>
<dbReference type="EC" id="1.5.99.12" evidence="3"/>
<evidence type="ECO:0000256" key="3">
    <source>
        <dbReference type="ARBA" id="ARBA00011928"/>
    </source>
</evidence>
<comment type="cofactor">
    <cofactor evidence="1">
        <name>FAD</name>
        <dbReference type="ChEBI" id="CHEBI:57692"/>
    </cofactor>
</comment>
<keyword evidence="11" id="KW-1185">Reference proteome</keyword>
<dbReference type="Gene3D" id="3.30.43.10">
    <property type="entry name" value="Uridine Diphospho-n-acetylenolpyruvylglucosamine Reductase, domain 2"/>
    <property type="match status" value="1"/>
</dbReference>
<dbReference type="InterPro" id="IPR016169">
    <property type="entry name" value="FAD-bd_PCMH_sub2"/>
</dbReference>
<dbReference type="PANTHER" id="PTHR13878:SF112">
    <property type="entry name" value="CYTOKININ DEHYDROGENASE 7"/>
    <property type="match status" value="1"/>
</dbReference>
<dbReference type="Proteomes" id="UP001140949">
    <property type="component" value="Unassembled WGS sequence"/>
</dbReference>
<dbReference type="InterPro" id="IPR006094">
    <property type="entry name" value="Oxid_FAD_bind_N"/>
</dbReference>
<evidence type="ECO:0000313" key="10">
    <source>
        <dbReference type="EMBL" id="KAJ6847487.1"/>
    </source>
</evidence>
<evidence type="ECO:0000256" key="1">
    <source>
        <dbReference type="ARBA" id="ARBA00001974"/>
    </source>
</evidence>
<keyword evidence="5" id="KW-0274">FAD</keyword>
<keyword evidence="6" id="KW-0560">Oxidoreductase</keyword>
<gene>
    <name evidence="10" type="ORF">M6B38_277000</name>
</gene>
<comment type="similarity">
    <text evidence="2">Belongs to the oxygen-dependent FAD-linked oxidoreductase family.</text>
</comment>
<keyword evidence="8" id="KW-1133">Transmembrane helix</keyword>
<reference evidence="10" key="1">
    <citation type="journal article" date="2023" name="GigaByte">
        <title>Genome assembly of the bearded iris, Iris pallida Lam.</title>
        <authorList>
            <person name="Bruccoleri R.E."/>
            <person name="Oakeley E.J."/>
            <person name="Faust A.M.E."/>
            <person name="Altorfer M."/>
            <person name="Dessus-Babus S."/>
            <person name="Burckhardt D."/>
            <person name="Oertli M."/>
            <person name="Naumann U."/>
            <person name="Petersen F."/>
            <person name="Wong J."/>
        </authorList>
    </citation>
    <scope>NUCLEOTIDE SEQUENCE</scope>
    <source>
        <strain evidence="10">GSM-AAB239-AS_SAM_17_03QT</strain>
    </source>
</reference>
<sequence>MLAYLDSHLRHQSTSATSVPTSATSDDEISSTSVPTSDDEISSTYGSDFGGIVRTRPAAVIRPASAADLAAAVALALRSPTLTVAPRGNGHSVAGQCQSDAGLVLDMRSLSAAAPFQALVGGGGCALYADVSGGALWSELLAWSVAAHRAAPASWTDYLDLTVGGTLSNAGVSGQAFRRGPQISAVSELEVVDGHGRRRVCSPDSDPDLFFSVLGGLGQFGIIARARIPLLPAPDMVKWMRVVYARFEEYAADAESLVNRTGSDAFDYIEGFAFVNSDDPVNGYGSVVLGPDNGFDSSRVPPGSGSMLYCLELALHYRKGESVDKVGGTEVISDGRSAGFADTSVREWTVLSCSGYFCYFLFCILYFLLQRAEEMTRGLGFVRGLEFGAEVTYVEFLTRVKRAEEEARANGSWGGAHPWLNLFVAAPDIAAFDREVFKKILKDGIGGPMLVYPLVRSKWDPRTSVALPSSEVFYLVALLRFVRPHADGPSVEEIVNQNRQIVDCCRSNGYDFKMYLPQYRTEEDWERHFGADGWSRFVERKRRYDPMAVLVPGQRIFARRE</sequence>
<feature type="compositionally biased region" description="Low complexity" evidence="7">
    <location>
        <begin position="13"/>
        <end position="24"/>
    </location>
</feature>
<accession>A0AAX6I3S1</accession>
<keyword evidence="4" id="KW-0285">Flavoprotein</keyword>
<dbReference type="InterPro" id="IPR015345">
    <property type="entry name" value="Cytokinin_DH_FAD/cytokin-bd"/>
</dbReference>
<dbReference type="SUPFAM" id="SSF55103">
    <property type="entry name" value="FAD-linked oxidases, C-terminal domain"/>
    <property type="match status" value="1"/>
</dbReference>
<dbReference type="AlphaFoldDB" id="A0AAX6I3S1"/>
<keyword evidence="8" id="KW-0812">Transmembrane</keyword>
<dbReference type="InterPro" id="IPR036318">
    <property type="entry name" value="FAD-bd_PCMH-like_sf"/>
</dbReference>
<evidence type="ECO:0000256" key="4">
    <source>
        <dbReference type="ARBA" id="ARBA00022630"/>
    </source>
</evidence>
<dbReference type="InterPro" id="IPR016166">
    <property type="entry name" value="FAD-bd_PCMH"/>
</dbReference>
<dbReference type="InterPro" id="IPR016164">
    <property type="entry name" value="FAD-linked_Oxase-like_C"/>
</dbReference>
<dbReference type="Gene3D" id="3.40.462.10">
    <property type="entry name" value="FAD-linked oxidases, C-terminal domain"/>
    <property type="match status" value="1"/>
</dbReference>
<dbReference type="GO" id="GO:0071949">
    <property type="term" value="F:FAD binding"/>
    <property type="evidence" value="ECO:0007669"/>
    <property type="project" value="InterPro"/>
</dbReference>
<dbReference type="PROSITE" id="PS51387">
    <property type="entry name" value="FAD_PCMH"/>
    <property type="match status" value="1"/>
</dbReference>
<dbReference type="SUPFAM" id="SSF56176">
    <property type="entry name" value="FAD-binding/transporter-associated domain-like"/>
    <property type="match status" value="1"/>
</dbReference>
<dbReference type="GO" id="GO:0019139">
    <property type="term" value="F:cytokinin dehydrogenase activity"/>
    <property type="evidence" value="ECO:0007669"/>
    <property type="project" value="UniProtKB-EC"/>
</dbReference>
<evidence type="ECO:0000256" key="2">
    <source>
        <dbReference type="ARBA" id="ARBA00005466"/>
    </source>
</evidence>
<dbReference type="InterPro" id="IPR016167">
    <property type="entry name" value="FAD-bd_PCMH_sub1"/>
</dbReference>